<feature type="domain" description="ABC transporter" evidence="9">
    <location>
        <begin position="2"/>
        <end position="236"/>
    </location>
</feature>
<evidence type="ECO:0000259" key="9">
    <source>
        <dbReference type="PROSITE" id="PS50893"/>
    </source>
</evidence>
<evidence type="ECO:0000256" key="2">
    <source>
        <dbReference type="ARBA" id="ARBA00022475"/>
    </source>
</evidence>
<evidence type="ECO:0000256" key="6">
    <source>
        <dbReference type="ARBA" id="ARBA00023004"/>
    </source>
</evidence>
<keyword evidence="4" id="KW-0547">Nucleotide-binding</keyword>
<accession>A0A975GFM5</accession>
<dbReference type="InterPro" id="IPR003439">
    <property type="entry name" value="ABC_transporter-like_ATP-bd"/>
</dbReference>
<keyword evidence="7" id="KW-0406">Ion transport</keyword>
<dbReference type="Proteomes" id="UP000663720">
    <property type="component" value="Chromosome"/>
</dbReference>
<dbReference type="GO" id="GO:0015408">
    <property type="term" value="F:ABC-type ferric iron transporter activity"/>
    <property type="evidence" value="ECO:0007669"/>
    <property type="project" value="InterPro"/>
</dbReference>
<dbReference type="AlphaFoldDB" id="A0A975GFM5"/>
<dbReference type="FunFam" id="3.40.50.300:FF:000425">
    <property type="entry name" value="Probable ABC transporter, ATP-binding subunit"/>
    <property type="match status" value="1"/>
</dbReference>
<dbReference type="GO" id="GO:0005524">
    <property type="term" value="F:ATP binding"/>
    <property type="evidence" value="ECO:0007669"/>
    <property type="project" value="UniProtKB-KW"/>
</dbReference>
<evidence type="ECO:0000313" key="10">
    <source>
        <dbReference type="EMBL" id="QTA79393.1"/>
    </source>
</evidence>
<evidence type="ECO:0000256" key="4">
    <source>
        <dbReference type="ARBA" id="ARBA00022741"/>
    </source>
</evidence>
<keyword evidence="3" id="KW-0410">Iron transport</keyword>
<keyword evidence="11" id="KW-1185">Reference proteome</keyword>
<dbReference type="GO" id="GO:0016887">
    <property type="term" value="F:ATP hydrolysis activity"/>
    <property type="evidence" value="ECO:0007669"/>
    <property type="project" value="InterPro"/>
</dbReference>
<evidence type="ECO:0000256" key="7">
    <source>
        <dbReference type="ARBA" id="ARBA00023065"/>
    </source>
</evidence>
<dbReference type="SMART" id="SM00382">
    <property type="entry name" value="AAA"/>
    <property type="match status" value="1"/>
</dbReference>
<dbReference type="InterPro" id="IPR015853">
    <property type="entry name" value="ABC_transpr_FbpC"/>
</dbReference>
<keyword evidence="5 10" id="KW-0067">ATP-binding</keyword>
<keyword evidence="6" id="KW-0408">Iron</keyword>
<dbReference type="Gene3D" id="3.40.50.300">
    <property type="entry name" value="P-loop containing nucleotide triphosphate hydrolases"/>
    <property type="match status" value="1"/>
</dbReference>
<dbReference type="PROSITE" id="PS50893">
    <property type="entry name" value="ABC_TRANSPORTER_2"/>
    <property type="match status" value="1"/>
</dbReference>
<dbReference type="RefSeq" id="WP_207691150.1">
    <property type="nucleotide sequence ID" value="NZ_CP061799.1"/>
</dbReference>
<evidence type="ECO:0000256" key="3">
    <source>
        <dbReference type="ARBA" id="ARBA00022496"/>
    </source>
</evidence>
<dbReference type="GO" id="GO:0015697">
    <property type="term" value="P:quaternary ammonium group transport"/>
    <property type="evidence" value="ECO:0007669"/>
    <property type="project" value="UniProtKB-ARBA"/>
</dbReference>
<dbReference type="Pfam" id="PF00005">
    <property type="entry name" value="ABC_tran"/>
    <property type="match status" value="1"/>
</dbReference>
<evidence type="ECO:0000256" key="8">
    <source>
        <dbReference type="ARBA" id="ARBA00023136"/>
    </source>
</evidence>
<dbReference type="EMBL" id="CP061799">
    <property type="protein sequence ID" value="QTA79393.1"/>
    <property type="molecule type" value="Genomic_DNA"/>
</dbReference>
<evidence type="ECO:0000256" key="1">
    <source>
        <dbReference type="ARBA" id="ARBA00022448"/>
    </source>
</evidence>
<proteinExistence type="predicted"/>
<dbReference type="CDD" id="cd03259">
    <property type="entry name" value="ABC_Carb_Solutes_like"/>
    <property type="match status" value="1"/>
</dbReference>
<dbReference type="InterPro" id="IPR027417">
    <property type="entry name" value="P-loop_NTPase"/>
</dbReference>
<dbReference type="SUPFAM" id="SSF52540">
    <property type="entry name" value="P-loop containing nucleoside triphosphate hydrolases"/>
    <property type="match status" value="1"/>
</dbReference>
<keyword evidence="1" id="KW-0813">Transport</keyword>
<keyword evidence="2" id="KW-1003">Cell membrane</keyword>
<dbReference type="InterPro" id="IPR017871">
    <property type="entry name" value="ABC_transporter-like_CS"/>
</dbReference>
<name>A0A975GFM5_9BACT</name>
<dbReference type="InterPro" id="IPR003593">
    <property type="entry name" value="AAA+_ATPase"/>
</dbReference>
<evidence type="ECO:0000256" key="5">
    <source>
        <dbReference type="ARBA" id="ARBA00022840"/>
    </source>
</evidence>
<keyword evidence="8" id="KW-0472">Membrane</keyword>
<dbReference type="PROSITE" id="PS00211">
    <property type="entry name" value="ABC_TRANSPORTER_1"/>
    <property type="match status" value="1"/>
</dbReference>
<organism evidence="10 11">
    <name type="scientific">Desulfonema limicola</name>
    <dbReference type="NCBI Taxonomy" id="45656"/>
    <lineage>
        <taxon>Bacteria</taxon>
        <taxon>Pseudomonadati</taxon>
        <taxon>Thermodesulfobacteriota</taxon>
        <taxon>Desulfobacteria</taxon>
        <taxon>Desulfobacterales</taxon>
        <taxon>Desulfococcaceae</taxon>
        <taxon>Desulfonema</taxon>
    </lineage>
</organism>
<dbReference type="KEGG" id="dli:dnl_16630"/>
<evidence type="ECO:0000313" key="11">
    <source>
        <dbReference type="Proteomes" id="UP000663720"/>
    </source>
</evidence>
<dbReference type="PANTHER" id="PTHR42781:SF4">
    <property type="entry name" value="SPERMIDINE_PUTRESCINE IMPORT ATP-BINDING PROTEIN POTA"/>
    <property type="match status" value="1"/>
</dbReference>
<reference evidence="10" key="1">
    <citation type="journal article" date="2021" name="Microb. Physiol.">
        <title>Proteogenomic Insights into the Physiology of Marine, Sulfate-Reducing, Filamentous Desulfonema limicola and Desulfonema magnum.</title>
        <authorList>
            <person name="Schnaars V."/>
            <person name="Wohlbrand L."/>
            <person name="Scheve S."/>
            <person name="Hinrichs C."/>
            <person name="Reinhardt R."/>
            <person name="Rabus R."/>
        </authorList>
    </citation>
    <scope>NUCLEOTIDE SEQUENCE</scope>
    <source>
        <strain evidence="10">5ac10</strain>
    </source>
</reference>
<dbReference type="GO" id="GO:0016020">
    <property type="term" value="C:membrane"/>
    <property type="evidence" value="ECO:0007669"/>
    <property type="project" value="InterPro"/>
</dbReference>
<dbReference type="PANTHER" id="PTHR42781">
    <property type="entry name" value="SPERMIDINE/PUTRESCINE IMPORT ATP-BINDING PROTEIN POTA"/>
    <property type="match status" value="1"/>
</dbReference>
<sequence>MIQVINIQKGFGRTRALSEISLEAGQKEILALVGPSGCGKTTLLRIIAGFERPDKGKVLINSREVSKPDYIMEPYKRKISMIFQDLALWPHMSAQAHIMFALENDGMSKKERLLKSREILKSVNLNGHEKRRPHQLSGGEKQRLAIARAIASSSEYLLMDEPFSNLDIFIKDELQKLIVGIKNLLHTGIIYVTHNIDEAFAVADRIAVMNNGHIEQLDKSEQIQKYPKNDFVRKMLRLNNA</sequence>
<gene>
    <name evidence="10" type="ORF">dnl_16630</name>
</gene>
<protein>
    <submittedName>
        <fullName evidence="10">ABC transporter, ATP-binding protein</fullName>
    </submittedName>
</protein>
<dbReference type="InterPro" id="IPR050093">
    <property type="entry name" value="ABC_SmlMolc_Importer"/>
</dbReference>